<dbReference type="RefSeq" id="WP_311543722.1">
    <property type="nucleotide sequence ID" value="NZ_JAVREK010000003.1"/>
</dbReference>
<evidence type="ECO:0000256" key="10">
    <source>
        <dbReference type="SAM" id="Phobius"/>
    </source>
</evidence>
<dbReference type="InterPro" id="IPR003594">
    <property type="entry name" value="HATPase_dom"/>
</dbReference>
<dbReference type="EMBL" id="JAVREK010000003">
    <property type="protein sequence ID" value="MDT0301284.1"/>
    <property type="molecule type" value="Genomic_DNA"/>
</dbReference>
<keyword evidence="10" id="KW-1133">Transmembrane helix</keyword>
<keyword evidence="8" id="KW-0902">Two-component regulatory system</keyword>
<keyword evidence="10" id="KW-0472">Membrane</keyword>
<dbReference type="SMART" id="SM00387">
    <property type="entry name" value="HATPase_c"/>
    <property type="match status" value="1"/>
</dbReference>
<dbReference type="Pfam" id="PF07730">
    <property type="entry name" value="HisKA_3"/>
    <property type="match status" value="1"/>
</dbReference>
<feature type="region of interest" description="Disordered" evidence="9">
    <location>
        <begin position="385"/>
        <end position="424"/>
    </location>
</feature>
<dbReference type="GO" id="GO:0016301">
    <property type="term" value="F:kinase activity"/>
    <property type="evidence" value="ECO:0007669"/>
    <property type="project" value="UniProtKB-KW"/>
</dbReference>
<evidence type="ECO:0000313" key="12">
    <source>
        <dbReference type="EMBL" id="MDT0301284.1"/>
    </source>
</evidence>
<evidence type="ECO:0000256" key="7">
    <source>
        <dbReference type="ARBA" id="ARBA00022840"/>
    </source>
</evidence>
<evidence type="ECO:0000256" key="4">
    <source>
        <dbReference type="ARBA" id="ARBA00022679"/>
    </source>
</evidence>
<feature type="transmembrane region" description="Helical" evidence="10">
    <location>
        <begin position="85"/>
        <end position="104"/>
    </location>
</feature>
<keyword evidence="5" id="KW-0547">Nucleotide-binding</keyword>
<evidence type="ECO:0000313" key="13">
    <source>
        <dbReference type="Proteomes" id="UP001183226"/>
    </source>
</evidence>
<dbReference type="Proteomes" id="UP001183226">
    <property type="component" value="Unassembled WGS sequence"/>
</dbReference>
<evidence type="ECO:0000256" key="9">
    <source>
        <dbReference type="SAM" id="MobiDB-lite"/>
    </source>
</evidence>
<reference evidence="13" key="1">
    <citation type="submission" date="2023-07" db="EMBL/GenBank/DDBJ databases">
        <title>30 novel species of actinomycetes from the DSMZ collection.</title>
        <authorList>
            <person name="Nouioui I."/>
        </authorList>
    </citation>
    <scope>NUCLEOTIDE SEQUENCE [LARGE SCALE GENOMIC DNA]</scope>
    <source>
        <strain evidence="13">DSM 45055</strain>
    </source>
</reference>
<sequence>MRLLPREGGGRKRARNTGSRPARGPGTDPAEPGIGAIATDAAVACGYAIVFVSPGQIGGDQRGWLLALVVSAVALPLAFRRLRPVPVFLVVLAANAAALAAGAVRDPMLAAAFALYPVALQAPPAPRDRTRWSVLAWAALVLAAVAAGGANLSALPTVAVSAVALGGSWVLGRAVAERREQAARAVRESVLRAVAEERLHLARELHDVVSGTLNAVLVQASVGNHVARHQPGRAEQALQSIESASREGVGEMRRLLDALTGDGREPTGAQAARPLADRLARAAERARGAGVDVSFAPERVPDGLGAETELVVERVVQEALTNVVRHAAPTACHVCVEQRGEAGVRMEIADTGPAMPGPPGGSGAPRSAGLGLRGMRARVAAAGGALSAGPEPGGGFRVEASLPICPQNRNVSPDAPPDRPEPST</sequence>
<proteinExistence type="predicted"/>
<keyword evidence="10" id="KW-0812">Transmembrane</keyword>
<evidence type="ECO:0000256" key="6">
    <source>
        <dbReference type="ARBA" id="ARBA00022777"/>
    </source>
</evidence>
<comment type="caution">
    <text evidence="12">The sequence shown here is derived from an EMBL/GenBank/DDBJ whole genome shotgun (WGS) entry which is preliminary data.</text>
</comment>
<dbReference type="CDD" id="cd16917">
    <property type="entry name" value="HATPase_UhpB-NarQ-NarX-like"/>
    <property type="match status" value="1"/>
</dbReference>
<evidence type="ECO:0000256" key="1">
    <source>
        <dbReference type="ARBA" id="ARBA00000085"/>
    </source>
</evidence>
<keyword evidence="7" id="KW-0067">ATP-binding</keyword>
<keyword evidence="4" id="KW-0808">Transferase</keyword>
<feature type="domain" description="Histidine kinase/HSP90-like ATPase" evidence="11">
    <location>
        <begin position="307"/>
        <end position="406"/>
    </location>
</feature>
<dbReference type="InterPro" id="IPR011712">
    <property type="entry name" value="Sig_transdc_His_kin_sub3_dim/P"/>
</dbReference>
<dbReference type="EC" id="2.7.13.3" evidence="2"/>
<dbReference type="Gene3D" id="3.30.565.10">
    <property type="entry name" value="Histidine kinase-like ATPase, C-terminal domain"/>
    <property type="match status" value="1"/>
</dbReference>
<accession>A0ABU2KPT2</accession>
<organism evidence="12 13">
    <name type="scientific">Streptomonospora wellingtoniae</name>
    <dbReference type="NCBI Taxonomy" id="3075544"/>
    <lineage>
        <taxon>Bacteria</taxon>
        <taxon>Bacillati</taxon>
        <taxon>Actinomycetota</taxon>
        <taxon>Actinomycetes</taxon>
        <taxon>Streptosporangiales</taxon>
        <taxon>Nocardiopsidaceae</taxon>
        <taxon>Streptomonospora</taxon>
    </lineage>
</organism>
<keyword evidence="3" id="KW-0597">Phosphoprotein</keyword>
<dbReference type="InterPro" id="IPR036890">
    <property type="entry name" value="HATPase_C_sf"/>
</dbReference>
<evidence type="ECO:0000259" key="11">
    <source>
        <dbReference type="SMART" id="SM00387"/>
    </source>
</evidence>
<evidence type="ECO:0000256" key="8">
    <source>
        <dbReference type="ARBA" id="ARBA00023012"/>
    </source>
</evidence>
<feature type="compositionally biased region" description="Basic and acidic residues" evidence="9">
    <location>
        <begin position="1"/>
        <end position="10"/>
    </location>
</feature>
<protein>
    <recommendedName>
        <fullName evidence="2">histidine kinase</fullName>
        <ecNumber evidence="2">2.7.13.3</ecNumber>
    </recommendedName>
</protein>
<dbReference type="SUPFAM" id="SSF55874">
    <property type="entry name" value="ATPase domain of HSP90 chaperone/DNA topoisomerase II/histidine kinase"/>
    <property type="match status" value="1"/>
</dbReference>
<feature type="region of interest" description="Disordered" evidence="9">
    <location>
        <begin position="1"/>
        <end position="31"/>
    </location>
</feature>
<evidence type="ECO:0000256" key="2">
    <source>
        <dbReference type="ARBA" id="ARBA00012438"/>
    </source>
</evidence>
<dbReference type="Gene3D" id="1.20.5.1930">
    <property type="match status" value="1"/>
</dbReference>
<comment type="catalytic activity">
    <reaction evidence="1">
        <text>ATP + protein L-histidine = ADP + protein N-phospho-L-histidine.</text>
        <dbReference type="EC" id="2.7.13.3"/>
    </reaction>
</comment>
<gene>
    <name evidence="12" type="ORF">RM446_04055</name>
</gene>
<dbReference type="InterPro" id="IPR050482">
    <property type="entry name" value="Sensor_HK_TwoCompSys"/>
</dbReference>
<evidence type="ECO:0000256" key="3">
    <source>
        <dbReference type="ARBA" id="ARBA00022553"/>
    </source>
</evidence>
<dbReference type="PANTHER" id="PTHR24421">
    <property type="entry name" value="NITRATE/NITRITE SENSOR PROTEIN NARX-RELATED"/>
    <property type="match status" value="1"/>
</dbReference>
<keyword evidence="6 12" id="KW-0418">Kinase</keyword>
<keyword evidence="13" id="KW-1185">Reference proteome</keyword>
<feature type="transmembrane region" description="Helical" evidence="10">
    <location>
        <begin position="134"/>
        <end position="152"/>
    </location>
</feature>
<dbReference type="PANTHER" id="PTHR24421:SF10">
    <property type="entry name" value="NITRATE_NITRITE SENSOR PROTEIN NARQ"/>
    <property type="match status" value="1"/>
</dbReference>
<name>A0ABU2KPT2_9ACTN</name>
<dbReference type="Pfam" id="PF02518">
    <property type="entry name" value="HATPase_c"/>
    <property type="match status" value="1"/>
</dbReference>
<evidence type="ECO:0000256" key="5">
    <source>
        <dbReference type="ARBA" id="ARBA00022741"/>
    </source>
</evidence>